<dbReference type="InterPro" id="IPR014748">
    <property type="entry name" value="Enoyl-CoA_hydra_C"/>
</dbReference>
<dbReference type="AlphaFoldDB" id="A0A5C7A9H5"/>
<evidence type="ECO:0000313" key="3">
    <source>
        <dbReference type="EMBL" id="TXD98326.1"/>
    </source>
</evidence>
<dbReference type="Proteomes" id="UP000321903">
    <property type="component" value="Unassembled WGS sequence"/>
</dbReference>
<dbReference type="GO" id="GO:0003824">
    <property type="term" value="F:catalytic activity"/>
    <property type="evidence" value="ECO:0007669"/>
    <property type="project" value="InterPro"/>
</dbReference>
<dbReference type="CDD" id="cd06558">
    <property type="entry name" value="crotonase-like"/>
    <property type="match status" value="1"/>
</dbReference>
<gene>
    <name evidence="3" type="ORF">ES754_05210</name>
</gene>
<organism evidence="3 4">
    <name type="scientific">Psychrobacter frigidicola</name>
    <dbReference type="NCBI Taxonomy" id="45611"/>
    <lineage>
        <taxon>Bacteria</taxon>
        <taxon>Pseudomonadati</taxon>
        <taxon>Pseudomonadota</taxon>
        <taxon>Gammaproteobacteria</taxon>
        <taxon>Moraxellales</taxon>
        <taxon>Moraxellaceae</taxon>
        <taxon>Psychrobacter</taxon>
    </lineage>
</organism>
<dbReference type="InterPro" id="IPR029045">
    <property type="entry name" value="ClpP/crotonase-like_dom_sf"/>
</dbReference>
<dbReference type="Pfam" id="PF00378">
    <property type="entry name" value="ECH_1"/>
    <property type="match status" value="1"/>
</dbReference>
<dbReference type="RefSeq" id="WP_147222683.1">
    <property type="nucleotide sequence ID" value="NZ_CAJGYY010000001.1"/>
</dbReference>
<dbReference type="InterPro" id="IPR001753">
    <property type="entry name" value="Enoyl-CoA_hydra/iso"/>
</dbReference>
<dbReference type="OrthoDB" id="9777711at2"/>
<proteinExistence type="inferred from homology"/>
<protein>
    <submittedName>
        <fullName evidence="3">Enoyl-CoA hydratase</fullName>
    </submittedName>
</protein>
<sequence length="265" mass="28770">MSHPLVDYQTEQHIATITMNDPKTLNAFSTSLKNAMMDALNQADADYEVRVIVLQGAGNHFSSGGHIGEMLENGMDSDALADKINFMVSEVAEISLKLRNIHKPIIAKLEGAVAGAGMNLALTCDFRVAADNAKFVQAFVNIGLIPDAGGIYLLNKLVGVAKTTELVMLGDKLKAEDMARLNLVNEVVSAEELDASVLALATRLSQLPAKALASMKHMINVHAYMGLNEALDMEVDQQTMMARTDDFKEGITAFMEKRQPVYEGK</sequence>
<dbReference type="Gene3D" id="3.90.226.10">
    <property type="entry name" value="2-enoyl-CoA Hydratase, Chain A, domain 1"/>
    <property type="match status" value="1"/>
</dbReference>
<dbReference type="SUPFAM" id="SSF52096">
    <property type="entry name" value="ClpP/crotonase"/>
    <property type="match status" value="1"/>
</dbReference>
<comment type="caution">
    <text evidence="3">The sequence shown here is derived from an EMBL/GenBank/DDBJ whole genome shotgun (WGS) entry which is preliminary data.</text>
</comment>
<dbReference type="PROSITE" id="PS00166">
    <property type="entry name" value="ENOYL_COA_HYDRATASE"/>
    <property type="match status" value="1"/>
</dbReference>
<evidence type="ECO:0000256" key="2">
    <source>
        <dbReference type="RuleBase" id="RU003707"/>
    </source>
</evidence>
<dbReference type="PANTHER" id="PTHR43459:SF1">
    <property type="entry name" value="EG:BACN32G11.4 PROTEIN"/>
    <property type="match status" value="1"/>
</dbReference>
<reference evidence="3 4" key="1">
    <citation type="submission" date="2019-08" db="EMBL/GenBank/DDBJ databases">
        <title>Genome sequence of Psychrobacter frigidicola ACAM304 (type strain).</title>
        <authorList>
            <person name="Bowman J.P."/>
        </authorList>
    </citation>
    <scope>NUCLEOTIDE SEQUENCE [LARGE SCALE GENOMIC DNA]</scope>
    <source>
        <strain evidence="3 4">ACAM 304</strain>
    </source>
</reference>
<accession>A0A5C7A9H5</accession>
<comment type="similarity">
    <text evidence="1 2">Belongs to the enoyl-CoA hydratase/isomerase family.</text>
</comment>
<evidence type="ECO:0000256" key="1">
    <source>
        <dbReference type="ARBA" id="ARBA00005254"/>
    </source>
</evidence>
<dbReference type="EMBL" id="VORZ01000001">
    <property type="protein sequence ID" value="TXD98326.1"/>
    <property type="molecule type" value="Genomic_DNA"/>
</dbReference>
<name>A0A5C7A9H5_9GAMM</name>
<dbReference type="PANTHER" id="PTHR43459">
    <property type="entry name" value="ENOYL-COA HYDRATASE"/>
    <property type="match status" value="1"/>
</dbReference>
<evidence type="ECO:0000313" key="4">
    <source>
        <dbReference type="Proteomes" id="UP000321903"/>
    </source>
</evidence>
<dbReference type="InterPro" id="IPR018376">
    <property type="entry name" value="Enoyl-CoA_hyd/isom_CS"/>
</dbReference>
<keyword evidence="4" id="KW-1185">Reference proteome</keyword>
<dbReference type="Gene3D" id="1.10.12.10">
    <property type="entry name" value="Lyase 2-enoyl-coa Hydratase, Chain A, domain 2"/>
    <property type="match status" value="1"/>
</dbReference>